<feature type="domain" description="Reverse transcriptase" evidence="1">
    <location>
        <begin position="1"/>
        <end position="141"/>
    </location>
</feature>
<proteinExistence type="predicted"/>
<dbReference type="AlphaFoldDB" id="A0A6P7U3E0"/>
<dbReference type="Pfam" id="PF00078">
    <property type="entry name" value="RVT_1"/>
    <property type="match status" value="1"/>
</dbReference>
<protein>
    <submittedName>
        <fullName evidence="3">Uncharacterized protein LOC115230797</fullName>
    </submittedName>
</protein>
<organism evidence="2 3">
    <name type="scientific">Octopus sinensis</name>
    <name type="common">East Asian common octopus</name>
    <dbReference type="NCBI Taxonomy" id="2607531"/>
    <lineage>
        <taxon>Eukaryota</taxon>
        <taxon>Metazoa</taxon>
        <taxon>Spiralia</taxon>
        <taxon>Lophotrochozoa</taxon>
        <taxon>Mollusca</taxon>
        <taxon>Cephalopoda</taxon>
        <taxon>Coleoidea</taxon>
        <taxon>Octopodiformes</taxon>
        <taxon>Octopoda</taxon>
        <taxon>Incirrata</taxon>
        <taxon>Octopodidae</taxon>
        <taxon>Octopus</taxon>
    </lineage>
</organism>
<dbReference type="InterPro" id="IPR000477">
    <property type="entry name" value="RT_dom"/>
</dbReference>
<reference evidence="3" key="1">
    <citation type="submission" date="2025-08" db="UniProtKB">
        <authorList>
            <consortium name="RefSeq"/>
        </authorList>
    </citation>
    <scope>IDENTIFICATION</scope>
</reference>
<dbReference type="Proteomes" id="UP000515154">
    <property type="component" value="Unplaced"/>
</dbReference>
<dbReference type="KEGG" id="osn:115230797"/>
<dbReference type="SUPFAM" id="SSF56672">
    <property type="entry name" value="DNA/RNA polymerases"/>
    <property type="match status" value="1"/>
</dbReference>
<accession>A0A6P7U3E0</accession>
<evidence type="ECO:0000313" key="2">
    <source>
        <dbReference type="Proteomes" id="UP000515154"/>
    </source>
</evidence>
<gene>
    <name evidence="3" type="primary">LOC115230797</name>
</gene>
<dbReference type="RefSeq" id="XP_029656785.1">
    <property type="nucleotide sequence ID" value="XM_029800925.1"/>
</dbReference>
<dbReference type="InterPro" id="IPR043502">
    <property type="entry name" value="DNA/RNA_pol_sf"/>
</dbReference>
<evidence type="ECO:0000313" key="3">
    <source>
        <dbReference type="RefSeq" id="XP_029656785.1"/>
    </source>
</evidence>
<evidence type="ECO:0000259" key="1">
    <source>
        <dbReference type="PROSITE" id="PS50878"/>
    </source>
</evidence>
<keyword evidence="2" id="KW-1185">Reference proteome</keyword>
<dbReference type="PROSITE" id="PS50878">
    <property type="entry name" value="RT_POL"/>
    <property type="match status" value="1"/>
</dbReference>
<sequence length="307" mass="33934">MAVKLDLRNAFNSVRRDRIMEVCVERAPEISQLVSSRTGKTPHLSLGIKSSVLEQESNKAPLGPLLFALAIDEAVRSILSPFNLWYLDDATIGGSVESITEDLSRLIPSLRNLGLNVNVDKSEILNLNYPEADFPNVNMTIQGFIAGAQTIQPSEATFLGCPLTPSGLKAHLAKKDSEFRNPPHSSLLELDSHIAFFLMKNSIHMPKLLYTLRCLPCYSHPDTLTHLEKSLKSCTEAVLNISFDEIGWTQAKLPVRFGGIGLRSPKDLAPHAHFSSISRNRQLVREVLLPFNELSLVADCRPSGILD</sequence>
<name>A0A6P7U3E0_9MOLL</name>